<proteinExistence type="predicted"/>
<evidence type="ECO:0000313" key="14">
    <source>
        <dbReference type="Proteomes" id="UP000504615"/>
    </source>
</evidence>
<keyword evidence="5" id="KW-0067">ATP-binding</keyword>
<evidence type="ECO:0000256" key="8">
    <source>
        <dbReference type="ARBA" id="ARBA00023069"/>
    </source>
</evidence>
<evidence type="ECO:0000256" key="11">
    <source>
        <dbReference type="ARBA" id="ARBA00023273"/>
    </source>
</evidence>
<keyword evidence="2" id="KW-0963">Cytoplasm</keyword>
<dbReference type="FunFam" id="1.10.287.2620:FF:000002">
    <property type="entry name" value="Dynein heavy chain 2, axonemal"/>
    <property type="match status" value="1"/>
</dbReference>
<evidence type="ECO:0000256" key="2">
    <source>
        <dbReference type="ARBA" id="ARBA00022490"/>
    </source>
</evidence>
<protein>
    <submittedName>
        <fullName evidence="15">Dynein heavy chain 7, axonemal-like</fullName>
    </submittedName>
</protein>
<feature type="domain" description="Dynein heavy chain linker" evidence="13">
    <location>
        <begin position="353"/>
        <end position="558"/>
    </location>
</feature>
<dbReference type="InterPro" id="IPR026983">
    <property type="entry name" value="DHC"/>
</dbReference>
<dbReference type="GO" id="GO:0030286">
    <property type="term" value="C:dynein complex"/>
    <property type="evidence" value="ECO:0007669"/>
    <property type="project" value="UniProtKB-KW"/>
</dbReference>
<evidence type="ECO:0000256" key="4">
    <source>
        <dbReference type="ARBA" id="ARBA00022741"/>
    </source>
</evidence>
<evidence type="ECO:0000256" key="7">
    <source>
        <dbReference type="ARBA" id="ARBA00023054"/>
    </source>
</evidence>
<dbReference type="PANTHER" id="PTHR22878:SF70">
    <property type="entry name" value="DYNEIN HEAVY CHAIN 2, AXONEMAL"/>
    <property type="match status" value="1"/>
</dbReference>
<gene>
    <name evidence="15" type="primary">LOC105434250</name>
</gene>
<dbReference type="Pfam" id="PF08393">
    <property type="entry name" value="DHC_N2"/>
    <property type="match status" value="2"/>
</dbReference>
<dbReference type="PANTHER" id="PTHR22878">
    <property type="entry name" value="DYNEIN HEAVY CHAIN 6, AXONEMAL-LIKE-RELATED"/>
    <property type="match status" value="1"/>
</dbReference>
<dbReference type="GO" id="GO:0051959">
    <property type="term" value="F:dynein light intermediate chain binding"/>
    <property type="evidence" value="ECO:0007669"/>
    <property type="project" value="InterPro"/>
</dbReference>
<evidence type="ECO:0000256" key="6">
    <source>
        <dbReference type="ARBA" id="ARBA00023017"/>
    </source>
</evidence>
<dbReference type="GO" id="GO:0005524">
    <property type="term" value="F:ATP binding"/>
    <property type="evidence" value="ECO:0007669"/>
    <property type="project" value="UniProtKB-KW"/>
</dbReference>
<feature type="coiled-coil region" evidence="12">
    <location>
        <begin position="101"/>
        <end position="128"/>
    </location>
</feature>
<feature type="domain" description="Dynein heavy chain linker" evidence="13">
    <location>
        <begin position="560"/>
        <end position="629"/>
    </location>
</feature>
<dbReference type="Gene3D" id="1.20.140.100">
    <property type="entry name" value="Dynein heavy chain, N-terminal domain 2"/>
    <property type="match status" value="1"/>
</dbReference>
<dbReference type="InterPro" id="IPR042228">
    <property type="entry name" value="Dynein_linker_3"/>
</dbReference>
<dbReference type="GO" id="GO:0045505">
    <property type="term" value="F:dynein intermediate chain binding"/>
    <property type="evidence" value="ECO:0007669"/>
    <property type="project" value="InterPro"/>
</dbReference>
<evidence type="ECO:0000256" key="10">
    <source>
        <dbReference type="ARBA" id="ARBA00023212"/>
    </source>
</evidence>
<keyword evidence="3" id="KW-0493">Microtubule</keyword>
<keyword evidence="9" id="KW-0505">Motor protein</keyword>
<keyword evidence="4" id="KW-0547">Nucleotide-binding</keyword>
<dbReference type="InterPro" id="IPR013602">
    <property type="entry name" value="Dynein_heavy_linker"/>
</dbReference>
<dbReference type="Proteomes" id="UP000504615">
    <property type="component" value="Unplaced"/>
</dbReference>
<dbReference type="InterPro" id="IPR042222">
    <property type="entry name" value="Dynein_2_N"/>
</dbReference>
<dbReference type="RefSeq" id="XP_025075899.1">
    <property type="nucleotide sequence ID" value="XM_025220114.1"/>
</dbReference>
<dbReference type="GO" id="GO:0005874">
    <property type="term" value="C:microtubule"/>
    <property type="evidence" value="ECO:0007669"/>
    <property type="project" value="UniProtKB-KW"/>
</dbReference>
<evidence type="ECO:0000256" key="5">
    <source>
        <dbReference type="ARBA" id="ARBA00022840"/>
    </source>
</evidence>
<dbReference type="GO" id="GO:0007018">
    <property type="term" value="P:microtubule-based movement"/>
    <property type="evidence" value="ECO:0007669"/>
    <property type="project" value="InterPro"/>
</dbReference>
<dbReference type="OrthoDB" id="447173at2759"/>
<reference evidence="15" key="1">
    <citation type="submission" date="2025-08" db="UniProtKB">
        <authorList>
            <consortium name="RefSeq"/>
        </authorList>
    </citation>
    <scope>IDENTIFICATION</scope>
</reference>
<evidence type="ECO:0000256" key="3">
    <source>
        <dbReference type="ARBA" id="ARBA00022701"/>
    </source>
</evidence>
<comment type="subcellular location">
    <subcellularLocation>
        <location evidence="1">Cytoplasm</location>
        <location evidence="1">Cytoskeleton</location>
        <location evidence="1">Cilium axoneme</location>
    </subcellularLocation>
</comment>
<dbReference type="Gene3D" id="3.20.180.20">
    <property type="entry name" value="Dynein heavy chain, N-terminal domain 2"/>
    <property type="match status" value="1"/>
</dbReference>
<organism evidence="14 15">
    <name type="scientific">Pogonomyrmex barbatus</name>
    <name type="common">red harvester ant</name>
    <dbReference type="NCBI Taxonomy" id="144034"/>
    <lineage>
        <taxon>Eukaryota</taxon>
        <taxon>Metazoa</taxon>
        <taxon>Ecdysozoa</taxon>
        <taxon>Arthropoda</taxon>
        <taxon>Hexapoda</taxon>
        <taxon>Insecta</taxon>
        <taxon>Pterygota</taxon>
        <taxon>Neoptera</taxon>
        <taxon>Endopterygota</taxon>
        <taxon>Hymenoptera</taxon>
        <taxon>Apocrita</taxon>
        <taxon>Aculeata</taxon>
        <taxon>Formicoidea</taxon>
        <taxon>Formicidae</taxon>
        <taxon>Myrmicinae</taxon>
        <taxon>Pogonomyrmex</taxon>
    </lineage>
</organism>
<dbReference type="Gene3D" id="1.20.58.1120">
    <property type="match status" value="1"/>
</dbReference>
<keyword evidence="11" id="KW-0966">Cell projection</keyword>
<evidence type="ECO:0000259" key="13">
    <source>
        <dbReference type="Pfam" id="PF08393"/>
    </source>
</evidence>
<evidence type="ECO:0000256" key="12">
    <source>
        <dbReference type="SAM" id="Coils"/>
    </source>
</evidence>
<evidence type="ECO:0000313" key="15">
    <source>
        <dbReference type="RefSeq" id="XP_025075899.1"/>
    </source>
</evidence>
<name>A0A8N1SAL5_9HYME</name>
<keyword evidence="7 12" id="KW-0175">Coiled coil</keyword>
<evidence type="ECO:0000256" key="9">
    <source>
        <dbReference type="ARBA" id="ARBA00023175"/>
    </source>
</evidence>
<accession>A0A8N1SAL5</accession>
<keyword evidence="6" id="KW-0243">Dynein</keyword>
<keyword evidence="14" id="KW-1185">Reference proteome</keyword>
<dbReference type="AlphaFoldDB" id="A0A8N1SAL5"/>
<keyword evidence="10" id="KW-0206">Cytoskeleton</keyword>
<dbReference type="GO" id="GO:0005930">
    <property type="term" value="C:axoneme"/>
    <property type="evidence" value="ECO:0007669"/>
    <property type="project" value="UniProtKB-SubCell"/>
</dbReference>
<dbReference type="GeneID" id="105434250"/>
<keyword evidence="8" id="KW-0969">Cilium</keyword>
<evidence type="ECO:0000256" key="1">
    <source>
        <dbReference type="ARBA" id="ARBA00004430"/>
    </source>
</evidence>
<sequence length="752" mass="88743">MSIVVVSKDLTFEPSFDKFKKSLFNILEAICNAVRNFERLETQLYLDWAGPPEFLKPQISQPIIEQLKRQINQLIDYERIIPERKMAELRKYMHFYNDEELNRVEAFLRFEKKKLDEYEEKIKLYHDLARRIPIEIERTIFAGFFEVSHAPFVRTMVENIEHLKGLLVSYLVDRYQNTTKNVIAEYEAISERVLTPPPNTAALMKLVKFVQTTSDVTLKSLELRLLDVIEHITFLSDYWLLTESEISNNSVAFQWYHRMPQIFEDNRVIIENKMQEYQDALKVRYQKFEEELDSYTKQVEEMQYWGDIEEVSRYQRRAQTLETRLITAMDKIYKFNEEEIAFHWEITQYPLRKQIADRLQPFKKLFDSICEYLAKYDKWINSTIGSYNPEEIDNEVTQYYRIIYKLEKAFQEPDVRKLAAAVREKIEDFKDRMPTIMTLGNPGLKVRHWEQISAIAGIPIKVDVDLTLGKVLAMGLDPYIAQFEGISEAATKENTLEKSMDKMQLDWIDLIFTVNLYKDTGTYVIASVDDIQLLLDDHITKAVIIKNSPYIKPFEVRIIVQPHLKKCFEGIARLKFNEDLEVLAMRSTEGEEVEILEIISTSAARGQVEKWLIEIETEMRKSVLYMVHQAILAYHAKERTVWVLEWPGQTVLCVGQTYWTQQVEEAMLEGVTGLKRYLAQCQEELNNIILLIRGTLSKQNRITLEALVTLDVHSKDVLAELYNEQVVKNTDFRWLCQLRYYWLVRILNKCNK</sequence>